<reference evidence="1 2" key="1">
    <citation type="journal article" date="2019" name="Nat. Ecol. Evol.">
        <title>Megaphylogeny resolves global patterns of mushroom evolution.</title>
        <authorList>
            <person name="Varga T."/>
            <person name="Krizsan K."/>
            <person name="Foldi C."/>
            <person name="Dima B."/>
            <person name="Sanchez-Garcia M."/>
            <person name="Sanchez-Ramirez S."/>
            <person name="Szollosi G.J."/>
            <person name="Szarkandi J.G."/>
            <person name="Papp V."/>
            <person name="Albert L."/>
            <person name="Andreopoulos W."/>
            <person name="Angelini C."/>
            <person name="Antonin V."/>
            <person name="Barry K.W."/>
            <person name="Bougher N.L."/>
            <person name="Buchanan P."/>
            <person name="Buyck B."/>
            <person name="Bense V."/>
            <person name="Catcheside P."/>
            <person name="Chovatia M."/>
            <person name="Cooper J."/>
            <person name="Damon W."/>
            <person name="Desjardin D."/>
            <person name="Finy P."/>
            <person name="Geml J."/>
            <person name="Haridas S."/>
            <person name="Hughes K."/>
            <person name="Justo A."/>
            <person name="Karasinski D."/>
            <person name="Kautmanova I."/>
            <person name="Kiss B."/>
            <person name="Kocsube S."/>
            <person name="Kotiranta H."/>
            <person name="LaButti K.M."/>
            <person name="Lechner B.E."/>
            <person name="Liimatainen K."/>
            <person name="Lipzen A."/>
            <person name="Lukacs Z."/>
            <person name="Mihaltcheva S."/>
            <person name="Morgado L.N."/>
            <person name="Niskanen T."/>
            <person name="Noordeloos M.E."/>
            <person name="Ohm R.A."/>
            <person name="Ortiz-Santana B."/>
            <person name="Ovrebo C."/>
            <person name="Racz N."/>
            <person name="Riley R."/>
            <person name="Savchenko A."/>
            <person name="Shiryaev A."/>
            <person name="Soop K."/>
            <person name="Spirin V."/>
            <person name="Szebenyi C."/>
            <person name="Tomsovsky M."/>
            <person name="Tulloss R.E."/>
            <person name="Uehling J."/>
            <person name="Grigoriev I.V."/>
            <person name="Vagvolgyi C."/>
            <person name="Papp T."/>
            <person name="Martin F.M."/>
            <person name="Miettinen O."/>
            <person name="Hibbett D.S."/>
            <person name="Nagy L.G."/>
        </authorList>
    </citation>
    <scope>NUCLEOTIDE SEQUENCE [LARGE SCALE GENOMIC DNA]</scope>
    <source>
        <strain evidence="1 2">NL-1719</strain>
    </source>
</reference>
<gene>
    <name evidence="1" type="ORF">BDN72DRAFT_74140</name>
</gene>
<dbReference type="EMBL" id="ML208365">
    <property type="protein sequence ID" value="TFK67870.1"/>
    <property type="molecule type" value="Genomic_DNA"/>
</dbReference>
<protein>
    <submittedName>
        <fullName evidence="1">Uncharacterized protein</fullName>
    </submittedName>
</protein>
<accession>A0ACD3AQ02</accession>
<sequence>MARPARAILIGIDEYPEDFPTLDSAVQDATAMENLLKNDLGMTEGITLLTNSKATRSQIVDTILSLEQDKSLKRGEPILIFFSGLAANGAPEGSAETVKIGSICPADVDKAGGISDEALLQLLDRVVRTCGNNIVSRHYQVAFTRRHSNSPSMRLYS</sequence>
<dbReference type="Proteomes" id="UP000308600">
    <property type="component" value="Unassembled WGS sequence"/>
</dbReference>
<evidence type="ECO:0000313" key="2">
    <source>
        <dbReference type="Proteomes" id="UP000308600"/>
    </source>
</evidence>
<name>A0ACD3AQ02_9AGAR</name>
<organism evidence="1 2">
    <name type="scientific">Pluteus cervinus</name>
    <dbReference type="NCBI Taxonomy" id="181527"/>
    <lineage>
        <taxon>Eukaryota</taxon>
        <taxon>Fungi</taxon>
        <taxon>Dikarya</taxon>
        <taxon>Basidiomycota</taxon>
        <taxon>Agaricomycotina</taxon>
        <taxon>Agaricomycetes</taxon>
        <taxon>Agaricomycetidae</taxon>
        <taxon>Agaricales</taxon>
        <taxon>Pluteineae</taxon>
        <taxon>Pluteaceae</taxon>
        <taxon>Pluteus</taxon>
    </lineage>
</organism>
<keyword evidence="2" id="KW-1185">Reference proteome</keyword>
<evidence type="ECO:0000313" key="1">
    <source>
        <dbReference type="EMBL" id="TFK67870.1"/>
    </source>
</evidence>
<proteinExistence type="predicted"/>